<proteinExistence type="predicted"/>
<dbReference type="PANTHER" id="PTHR35504">
    <property type="entry name" value="PROTEIN EMBRYONIC FLOWER 1"/>
    <property type="match status" value="1"/>
</dbReference>
<feature type="compositionally biased region" description="Basic and acidic residues" evidence="1">
    <location>
        <begin position="280"/>
        <end position="299"/>
    </location>
</feature>
<dbReference type="PANTHER" id="PTHR35504:SF1">
    <property type="entry name" value="PROTEIN EMBRYONIC FLOWER 1"/>
    <property type="match status" value="1"/>
</dbReference>
<reference evidence="2 3" key="1">
    <citation type="journal article" date="2018" name="Mol. Plant">
        <title>The genome of Artemisia annua provides insight into the evolution of Asteraceae family and artemisinin biosynthesis.</title>
        <authorList>
            <person name="Shen Q."/>
            <person name="Zhang L."/>
            <person name="Liao Z."/>
            <person name="Wang S."/>
            <person name="Yan T."/>
            <person name="Shi P."/>
            <person name="Liu M."/>
            <person name="Fu X."/>
            <person name="Pan Q."/>
            <person name="Wang Y."/>
            <person name="Lv Z."/>
            <person name="Lu X."/>
            <person name="Zhang F."/>
            <person name="Jiang W."/>
            <person name="Ma Y."/>
            <person name="Chen M."/>
            <person name="Hao X."/>
            <person name="Li L."/>
            <person name="Tang Y."/>
            <person name="Lv G."/>
            <person name="Zhou Y."/>
            <person name="Sun X."/>
            <person name="Brodelius P.E."/>
            <person name="Rose J.K.C."/>
            <person name="Tang K."/>
        </authorList>
    </citation>
    <scope>NUCLEOTIDE SEQUENCE [LARGE SCALE GENOMIC DNA]</scope>
    <source>
        <strain evidence="3">cv. Huhao1</strain>
        <tissue evidence="2">Leaf</tissue>
    </source>
</reference>
<dbReference type="InterPro" id="IPR034583">
    <property type="entry name" value="EMF1"/>
</dbReference>
<gene>
    <name evidence="2" type="ORF">CTI12_AA182430</name>
</gene>
<protein>
    <submittedName>
        <fullName evidence="2">Uncharacterized protein</fullName>
    </submittedName>
</protein>
<accession>A0A2U1MKU4</accession>
<dbReference type="AlphaFoldDB" id="A0A2U1MKU4"/>
<name>A0A2U1MKU4_ARTAN</name>
<evidence type="ECO:0000256" key="1">
    <source>
        <dbReference type="SAM" id="MobiDB-lite"/>
    </source>
</evidence>
<dbReference type="OrthoDB" id="754229at2759"/>
<dbReference type="GO" id="GO:0009910">
    <property type="term" value="P:negative regulation of flower development"/>
    <property type="evidence" value="ECO:0007669"/>
    <property type="project" value="InterPro"/>
</dbReference>
<feature type="region of interest" description="Disordered" evidence="1">
    <location>
        <begin position="280"/>
        <end position="315"/>
    </location>
</feature>
<sequence>MRSAHRCELLIYLLSMDIDLNKEESTETSEFINFSIREYVAEMRKKDPKKCWPFGSLGDPDNFEGFASYQSTKSTVLSDLNNPADINGSDDTPEHTVAPNSTKVETSDGNEDQPERTTGMTFVFSYALDSFKFESFFCFTDMSEFLGDNKITGKGINNGSSGLISSKVNNGQCQHKNSVTEGAIIGNNVDVDNDESDVDLPRRKPRKFRLVSDVVKDPASELRARRDTINPENVNSRFTAEIEDESDDNLTLDRFFKKHQLKGVKVNDSKLNKKRKLIKAEGPRVDKVKKSKHESKDSVGNKVSAGPGNYSKEMIGTDGIDTQTMAKCMKNIRLPSSQEINKIVEVNNIEAKETGNEDSEMAAVMLLARHFNEENPSASEQILRELKINTACACVKKKIRDHSTPFKTATKNPVLYAEKQNKFKDEKLEEVFCSVQMNEHFKDTTASGFQAQKKFCVKKAARIARVAQNCETLVCSFNRNPADFSIPKARNKFMRGG</sequence>
<dbReference type="GO" id="GO:0045892">
    <property type="term" value="P:negative regulation of DNA-templated transcription"/>
    <property type="evidence" value="ECO:0007669"/>
    <property type="project" value="InterPro"/>
</dbReference>
<dbReference type="GO" id="GO:0048367">
    <property type="term" value="P:shoot system development"/>
    <property type="evidence" value="ECO:0007669"/>
    <property type="project" value="InterPro"/>
</dbReference>
<organism evidence="2 3">
    <name type="scientific">Artemisia annua</name>
    <name type="common">Sweet wormwood</name>
    <dbReference type="NCBI Taxonomy" id="35608"/>
    <lineage>
        <taxon>Eukaryota</taxon>
        <taxon>Viridiplantae</taxon>
        <taxon>Streptophyta</taxon>
        <taxon>Embryophyta</taxon>
        <taxon>Tracheophyta</taxon>
        <taxon>Spermatophyta</taxon>
        <taxon>Magnoliopsida</taxon>
        <taxon>eudicotyledons</taxon>
        <taxon>Gunneridae</taxon>
        <taxon>Pentapetalae</taxon>
        <taxon>asterids</taxon>
        <taxon>campanulids</taxon>
        <taxon>Asterales</taxon>
        <taxon>Asteraceae</taxon>
        <taxon>Asteroideae</taxon>
        <taxon>Anthemideae</taxon>
        <taxon>Artemisiinae</taxon>
        <taxon>Artemisia</taxon>
    </lineage>
</organism>
<dbReference type="EMBL" id="PKPP01005007">
    <property type="protein sequence ID" value="PWA61834.1"/>
    <property type="molecule type" value="Genomic_DNA"/>
</dbReference>
<dbReference type="Proteomes" id="UP000245207">
    <property type="component" value="Unassembled WGS sequence"/>
</dbReference>
<keyword evidence="3" id="KW-1185">Reference proteome</keyword>
<evidence type="ECO:0000313" key="2">
    <source>
        <dbReference type="EMBL" id="PWA61834.1"/>
    </source>
</evidence>
<evidence type="ECO:0000313" key="3">
    <source>
        <dbReference type="Proteomes" id="UP000245207"/>
    </source>
</evidence>
<comment type="caution">
    <text evidence="2">The sequence shown here is derived from an EMBL/GenBank/DDBJ whole genome shotgun (WGS) entry which is preliminary data.</text>
</comment>
<feature type="region of interest" description="Disordered" evidence="1">
    <location>
        <begin position="80"/>
        <end position="116"/>
    </location>
</feature>